<organism evidence="2">
    <name type="scientific">Anguilla anguilla</name>
    <name type="common">European freshwater eel</name>
    <name type="synonym">Muraena anguilla</name>
    <dbReference type="NCBI Taxonomy" id="7936"/>
    <lineage>
        <taxon>Eukaryota</taxon>
        <taxon>Metazoa</taxon>
        <taxon>Chordata</taxon>
        <taxon>Craniata</taxon>
        <taxon>Vertebrata</taxon>
        <taxon>Euteleostomi</taxon>
        <taxon>Actinopterygii</taxon>
        <taxon>Neopterygii</taxon>
        <taxon>Teleostei</taxon>
        <taxon>Anguilliformes</taxon>
        <taxon>Anguillidae</taxon>
        <taxon>Anguilla</taxon>
    </lineage>
</organism>
<name>A0A0E9X2Q4_ANGAN</name>
<evidence type="ECO:0000313" key="2">
    <source>
        <dbReference type="EMBL" id="JAH96844.1"/>
    </source>
</evidence>
<protein>
    <submittedName>
        <fullName evidence="2">Uncharacterized protein</fullName>
    </submittedName>
</protein>
<keyword evidence="1" id="KW-0812">Transmembrane</keyword>
<feature type="transmembrane region" description="Helical" evidence="1">
    <location>
        <begin position="6"/>
        <end position="26"/>
    </location>
</feature>
<dbReference type="AlphaFoldDB" id="A0A0E9X2Q4"/>
<reference evidence="2" key="1">
    <citation type="submission" date="2014-11" db="EMBL/GenBank/DDBJ databases">
        <authorList>
            <person name="Amaro Gonzalez C."/>
        </authorList>
    </citation>
    <scope>NUCLEOTIDE SEQUENCE</scope>
</reference>
<accession>A0A0E9X2Q4</accession>
<evidence type="ECO:0000256" key="1">
    <source>
        <dbReference type="SAM" id="Phobius"/>
    </source>
</evidence>
<reference evidence="2" key="2">
    <citation type="journal article" date="2015" name="Fish Shellfish Immunol.">
        <title>Early steps in the European eel (Anguilla anguilla)-Vibrio vulnificus interaction in the gills: Role of the RtxA13 toxin.</title>
        <authorList>
            <person name="Callol A."/>
            <person name="Pajuelo D."/>
            <person name="Ebbesson L."/>
            <person name="Teles M."/>
            <person name="MacKenzie S."/>
            <person name="Amaro C."/>
        </authorList>
    </citation>
    <scope>NUCLEOTIDE SEQUENCE</scope>
</reference>
<keyword evidence="1" id="KW-0472">Membrane</keyword>
<sequence>MIRFFFLFNGSIYLCMIVSYCCLLILHSTHLSSGLWSFFLTKIQVCCFSSDALCHFFFVNSKFPHCLPSWSYSVI</sequence>
<dbReference type="EMBL" id="GBXM01011733">
    <property type="protein sequence ID" value="JAH96844.1"/>
    <property type="molecule type" value="Transcribed_RNA"/>
</dbReference>
<proteinExistence type="predicted"/>
<keyword evidence="1" id="KW-1133">Transmembrane helix</keyword>